<dbReference type="EC" id="2.4.-.-" evidence="3"/>
<evidence type="ECO:0000313" key="3">
    <source>
        <dbReference type="EMBL" id="MFB9758265.1"/>
    </source>
</evidence>
<dbReference type="Proteomes" id="UP001589609">
    <property type="component" value="Unassembled WGS sequence"/>
</dbReference>
<dbReference type="GO" id="GO:0016757">
    <property type="term" value="F:glycosyltransferase activity"/>
    <property type="evidence" value="ECO:0007669"/>
    <property type="project" value="UniProtKB-KW"/>
</dbReference>
<dbReference type="EMBL" id="JBHMAF010000023">
    <property type="protein sequence ID" value="MFB9758265.1"/>
    <property type="molecule type" value="Genomic_DNA"/>
</dbReference>
<keyword evidence="1 3" id="KW-0808">Transferase</keyword>
<dbReference type="PANTHER" id="PTHR46401:SF2">
    <property type="entry name" value="GLYCOSYLTRANSFERASE WBBK-RELATED"/>
    <property type="match status" value="1"/>
</dbReference>
<comment type="caution">
    <text evidence="3">The sequence shown here is derived from an EMBL/GenBank/DDBJ whole genome shotgun (WGS) entry which is preliminary data.</text>
</comment>
<proteinExistence type="predicted"/>
<feature type="domain" description="Glycosyl transferase family 1" evidence="2">
    <location>
        <begin position="203"/>
        <end position="367"/>
    </location>
</feature>
<dbReference type="Pfam" id="PF00534">
    <property type="entry name" value="Glycos_transf_1"/>
    <property type="match status" value="1"/>
</dbReference>
<dbReference type="SUPFAM" id="SSF53756">
    <property type="entry name" value="UDP-Glycosyltransferase/glycogen phosphorylase"/>
    <property type="match status" value="1"/>
</dbReference>
<evidence type="ECO:0000313" key="4">
    <source>
        <dbReference type="Proteomes" id="UP001589609"/>
    </source>
</evidence>
<organism evidence="3 4">
    <name type="scientific">Ectobacillus funiculus</name>
    <dbReference type="NCBI Taxonomy" id="137993"/>
    <lineage>
        <taxon>Bacteria</taxon>
        <taxon>Bacillati</taxon>
        <taxon>Bacillota</taxon>
        <taxon>Bacilli</taxon>
        <taxon>Bacillales</taxon>
        <taxon>Bacillaceae</taxon>
        <taxon>Ectobacillus</taxon>
    </lineage>
</organism>
<dbReference type="InterPro" id="IPR001296">
    <property type="entry name" value="Glyco_trans_1"/>
</dbReference>
<dbReference type="PANTHER" id="PTHR46401">
    <property type="entry name" value="GLYCOSYLTRANSFERASE WBBK-RELATED"/>
    <property type="match status" value="1"/>
</dbReference>
<keyword evidence="4" id="KW-1185">Reference proteome</keyword>
<keyword evidence="3" id="KW-0328">Glycosyltransferase</keyword>
<gene>
    <name evidence="3" type="ORF">ACFFMS_06975</name>
</gene>
<reference evidence="3 4" key="1">
    <citation type="submission" date="2024-09" db="EMBL/GenBank/DDBJ databases">
        <authorList>
            <person name="Sun Q."/>
            <person name="Mori K."/>
        </authorList>
    </citation>
    <scope>NUCLEOTIDE SEQUENCE [LARGE SCALE GENOMIC DNA]</scope>
    <source>
        <strain evidence="3 4">JCM 11201</strain>
    </source>
</reference>
<evidence type="ECO:0000256" key="1">
    <source>
        <dbReference type="ARBA" id="ARBA00022679"/>
    </source>
</evidence>
<accession>A0ABV5WCE9</accession>
<protein>
    <submittedName>
        <fullName evidence="3">Glycosyltransferase family 4 protein</fullName>
        <ecNumber evidence="3">2.4.-.-</ecNumber>
    </submittedName>
</protein>
<evidence type="ECO:0000259" key="2">
    <source>
        <dbReference type="Pfam" id="PF00534"/>
    </source>
</evidence>
<sequence length="394" mass="45943">MRIAWFTPFSRKSAIGKYSRNATECLKNDCHIDLFLFEKKDLLNTTLNIVHYTKDDNLTDTLSKYDLVIYNLGDYLWFHLDIYEISRKVKGIIILHDYVMHNFFRGYYWIYKKNQEEYKKELASLYGTDILDPVSGNIKPVIRSAAEDIKYPFFERAIEGAKAVITHSKFLKEKVIEKFDGPVETIYFPFERSYVPSGQIQISIEKDKILLLTFGNINPNKRIDKVIQVIGESVEIRGKVRYVIIGSLINEAYSEKLKLLIKHYKLEGTVSLLGYQENNVLYSYMEKTDIFINLRLPAMEGASDSLLEQLFAGKPSLVTDNGFYSELPNTVVVKVKPEKEIVDIYESLKKLIYDSDLRRKIGLNAKKFAEERFNSSEYRKRFLEFANNFCKKDT</sequence>
<dbReference type="RefSeq" id="WP_379948533.1">
    <property type="nucleotide sequence ID" value="NZ_JBHMAF010000023.1"/>
</dbReference>
<dbReference type="Gene3D" id="3.40.50.2000">
    <property type="entry name" value="Glycogen Phosphorylase B"/>
    <property type="match status" value="1"/>
</dbReference>
<name>A0ABV5WCE9_9BACI</name>
<dbReference type="CDD" id="cd03801">
    <property type="entry name" value="GT4_PimA-like"/>
    <property type="match status" value="1"/>
</dbReference>